<dbReference type="InParanoid" id="E4ZYH1"/>
<dbReference type="HOGENOM" id="CLU_024330_0_0_1"/>
<sequence length="673" mass="71234">MPPKASRGRGATRARGASRGGATAAARSAAGTNDATPQSTDATAAIEAPAASVITKQEDGEDTKVPVIGENLSGAVEPQVVSADASYAIPSTASCGAMLTWKPSDLPNPSNDVESSSRPPVQRIGGLQGSVPPSRSASPSARGRGSVTRGKRGMVKPTFTGRRTKEEREALAKELKEREELRNAERNAAEEKKRRDQKFRDRREQNKQQRARGGYHAAVSGPFSLGSSKEDRKNNSNRGPLGYGGGSGSRAVRVKNEGDGYGGSGSGSRSGGGGGGPSVKREDGGYVSSDEEDGDAEFPRRDIDLIEISSDENEDEGAAAPSKRLTRTTLPVRIGRKEHQERTVGINTDASSETAAKILEKTESKGELSTEAVSESAPRKGKAKEVEITGERKPFRGVWQDIDDSKVAVKTETISDDEAMAESEPAGLSEQAPRPTEESVTASPNAERRSKIRTKSIAEPILQTDEDRAEWARFQSNLQSVRAELGPEETPAVDENGDTEMADGAVKAKKPTVRDNNVYLFQVPPLMPELLPPSFKLESTDEPSSTAIVAPPAPAPAPAPASGKSGTKIGTKIKLEEGSFSDPSAKAHDGPRFASGLVGKLRVRASGHTTLDWGGTSYELTPGNKASFLQEVVSIHAVSPVDRVVPEEAGDAISMGRVKGKFVVVPDWENMLG</sequence>
<keyword evidence="4" id="KW-0539">Nucleus</keyword>
<feature type="compositionally biased region" description="Gly residues" evidence="5">
    <location>
        <begin position="259"/>
        <end position="277"/>
    </location>
</feature>
<gene>
    <name evidence="6" type="ORF">LEMA_P107620.1</name>
</gene>
<feature type="compositionally biased region" description="Basic and acidic residues" evidence="5">
    <location>
        <begin position="358"/>
        <end position="368"/>
    </location>
</feature>
<dbReference type="PANTHER" id="PTHR13408:SF0">
    <property type="entry name" value="DNA-DIRECTED RNA POLYMERASE III SUBUNIT RPC4"/>
    <property type="match status" value="1"/>
</dbReference>
<feature type="compositionally biased region" description="Low complexity" evidence="5">
    <location>
        <begin position="13"/>
        <end position="32"/>
    </location>
</feature>
<dbReference type="InterPro" id="IPR007811">
    <property type="entry name" value="RPC4"/>
</dbReference>
<feature type="region of interest" description="Disordered" evidence="5">
    <location>
        <begin position="1"/>
        <end position="75"/>
    </location>
</feature>
<feature type="compositionally biased region" description="Polar residues" evidence="5">
    <location>
        <begin position="107"/>
        <end position="119"/>
    </location>
</feature>
<keyword evidence="7" id="KW-1185">Reference proteome</keyword>
<dbReference type="OMA" id="LQFPPMT"/>
<evidence type="ECO:0000256" key="5">
    <source>
        <dbReference type="SAM" id="MobiDB-lite"/>
    </source>
</evidence>
<evidence type="ECO:0000313" key="7">
    <source>
        <dbReference type="Proteomes" id="UP000002668"/>
    </source>
</evidence>
<keyword evidence="3" id="KW-0804">Transcription</keyword>
<evidence type="ECO:0008006" key="8">
    <source>
        <dbReference type="Google" id="ProtNLM"/>
    </source>
</evidence>
<keyword evidence="2" id="KW-0240">DNA-directed RNA polymerase</keyword>
<dbReference type="GeneID" id="13289955"/>
<evidence type="ECO:0000256" key="1">
    <source>
        <dbReference type="ARBA" id="ARBA00004123"/>
    </source>
</evidence>
<feature type="compositionally biased region" description="Polar residues" evidence="5">
    <location>
        <begin position="345"/>
        <end position="354"/>
    </location>
</feature>
<protein>
    <recommendedName>
        <fullName evidence="8">DNA-directed RNA polymerase III RPC4</fullName>
    </recommendedName>
</protein>
<dbReference type="AlphaFoldDB" id="E4ZYH1"/>
<feature type="compositionally biased region" description="Basic and acidic residues" evidence="5">
    <location>
        <begin position="163"/>
        <end position="207"/>
    </location>
</feature>
<evidence type="ECO:0000256" key="3">
    <source>
        <dbReference type="ARBA" id="ARBA00023163"/>
    </source>
</evidence>
<feature type="compositionally biased region" description="Low complexity" evidence="5">
    <location>
        <begin position="42"/>
        <end position="51"/>
    </location>
</feature>
<dbReference type="VEuPathDB" id="FungiDB:LEMA_P107620.1"/>
<feature type="region of interest" description="Disordered" evidence="5">
    <location>
        <begin position="537"/>
        <end position="567"/>
    </location>
</feature>
<dbReference type="STRING" id="985895.E4ZYH1"/>
<feature type="compositionally biased region" description="Basic residues" evidence="5">
    <location>
        <begin position="1"/>
        <end position="12"/>
    </location>
</feature>
<evidence type="ECO:0000313" key="6">
    <source>
        <dbReference type="EMBL" id="CBX96497.1"/>
    </source>
</evidence>
<comment type="subcellular location">
    <subcellularLocation>
        <location evidence="1">Nucleus</location>
    </subcellularLocation>
</comment>
<dbReference type="EMBL" id="FP929129">
    <property type="protein sequence ID" value="CBX96497.1"/>
    <property type="molecule type" value="Genomic_DNA"/>
</dbReference>
<feature type="region of interest" description="Disordered" evidence="5">
    <location>
        <begin position="98"/>
        <end position="388"/>
    </location>
</feature>
<dbReference type="eggNOG" id="KOG3122">
    <property type="taxonomic scope" value="Eukaryota"/>
</dbReference>
<dbReference type="PANTHER" id="PTHR13408">
    <property type="entry name" value="DNA-DIRECTED RNA POLYMERASE III"/>
    <property type="match status" value="1"/>
</dbReference>
<evidence type="ECO:0000256" key="4">
    <source>
        <dbReference type="ARBA" id="ARBA00023242"/>
    </source>
</evidence>
<feature type="region of interest" description="Disordered" evidence="5">
    <location>
        <begin position="412"/>
        <end position="464"/>
    </location>
</feature>
<accession>E4ZYH1</accession>
<feature type="compositionally biased region" description="Low complexity" evidence="5">
    <location>
        <begin position="129"/>
        <end position="147"/>
    </location>
</feature>
<reference evidence="7" key="1">
    <citation type="journal article" date="2011" name="Nat. Commun.">
        <title>Effector diversification within compartments of the Leptosphaeria maculans genome affected by Repeat-Induced Point mutations.</title>
        <authorList>
            <person name="Rouxel T."/>
            <person name="Grandaubert J."/>
            <person name="Hane J.K."/>
            <person name="Hoede C."/>
            <person name="van de Wouw A.P."/>
            <person name="Couloux A."/>
            <person name="Dominguez V."/>
            <person name="Anthouard V."/>
            <person name="Bally P."/>
            <person name="Bourras S."/>
            <person name="Cozijnsen A.J."/>
            <person name="Ciuffetti L.M."/>
            <person name="Degrave A."/>
            <person name="Dilmaghani A."/>
            <person name="Duret L."/>
            <person name="Fudal I."/>
            <person name="Goodwin S.B."/>
            <person name="Gout L."/>
            <person name="Glaser N."/>
            <person name="Linglin J."/>
            <person name="Kema G.H.J."/>
            <person name="Lapalu N."/>
            <person name="Lawrence C.B."/>
            <person name="May K."/>
            <person name="Meyer M."/>
            <person name="Ollivier B."/>
            <person name="Poulain J."/>
            <person name="Schoch C.L."/>
            <person name="Simon A."/>
            <person name="Spatafora J.W."/>
            <person name="Stachowiak A."/>
            <person name="Turgeon B.G."/>
            <person name="Tyler B.M."/>
            <person name="Vincent D."/>
            <person name="Weissenbach J."/>
            <person name="Amselem J."/>
            <person name="Quesneville H."/>
            <person name="Oliver R.P."/>
            <person name="Wincker P."/>
            <person name="Balesdent M.-H."/>
            <person name="Howlett B.J."/>
        </authorList>
    </citation>
    <scope>NUCLEOTIDE SEQUENCE [LARGE SCALE GENOMIC DNA]</scope>
    <source>
        <strain evidence="7">JN3 / isolate v23.1.3 / race Av1-4-5-6-7-8</strain>
    </source>
</reference>
<proteinExistence type="predicted"/>
<evidence type="ECO:0000256" key="2">
    <source>
        <dbReference type="ARBA" id="ARBA00022478"/>
    </source>
</evidence>
<dbReference type="Proteomes" id="UP000002668">
    <property type="component" value="Genome"/>
</dbReference>
<dbReference type="GO" id="GO:0003677">
    <property type="term" value="F:DNA binding"/>
    <property type="evidence" value="ECO:0007669"/>
    <property type="project" value="InterPro"/>
</dbReference>
<dbReference type="OrthoDB" id="5836119at2759"/>
<organism evidence="7">
    <name type="scientific">Leptosphaeria maculans (strain JN3 / isolate v23.1.3 / race Av1-4-5-6-7-8)</name>
    <name type="common">Blackleg fungus</name>
    <name type="synonym">Phoma lingam</name>
    <dbReference type="NCBI Taxonomy" id="985895"/>
    <lineage>
        <taxon>Eukaryota</taxon>
        <taxon>Fungi</taxon>
        <taxon>Dikarya</taxon>
        <taxon>Ascomycota</taxon>
        <taxon>Pezizomycotina</taxon>
        <taxon>Dothideomycetes</taxon>
        <taxon>Pleosporomycetidae</taxon>
        <taxon>Pleosporales</taxon>
        <taxon>Pleosporineae</taxon>
        <taxon>Leptosphaeriaceae</taxon>
        <taxon>Plenodomus</taxon>
        <taxon>Plenodomus lingam/Leptosphaeria maculans species complex</taxon>
    </lineage>
</organism>
<dbReference type="GO" id="GO:0042797">
    <property type="term" value="P:tRNA transcription by RNA polymerase III"/>
    <property type="evidence" value="ECO:0007669"/>
    <property type="project" value="TreeGrafter"/>
</dbReference>
<name>E4ZYH1_LEPMJ</name>
<dbReference type="Pfam" id="PF05132">
    <property type="entry name" value="RNA_pol_Rpc4"/>
    <property type="match status" value="1"/>
</dbReference>
<dbReference type="GO" id="GO:0005666">
    <property type="term" value="C:RNA polymerase III complex"/>
    <property type="evidence" value="ECO:0007669"/>
    <property type="project" value="InterPro"/>
</dbReference>